<evidence type="ECO:0000313" key="2">
    <source>
        <dbReference type="Proteomes" id="UP000437131"/>
    </source>
</evidence>
<comment type="caution">
    <text evidence="1">The sequence shown here is derived from an EMBL/GenBank/DDBJ whole genome shotgun (WGS) entry which is preliminary data.</text>
</comment>
<sequence length="81" mass="8880">MNFALYSDVILLKDIVEDGLFAGDIGTVVDIHNVSGLETGYSVEFFDLLGNTRAVVTLPMSYFRQPTKSDIPTVRLLAEVA</sequence>
<dbReference type="EMBL" id="WMIA01000011">
    <property type="protein sequence ID" value="MTF39241.1"/>
    <property type="molecule type" value="Genomic_DNA"/>
</dbReference>
<name>A0A844GW34_9CHRO</name>
<dbReference type="AlphaFoldDB" id="A0A844GW34"/>
<dbReference type="RefSeq" id="WP_015220813.1">
    <property type="nucleotide sequence ID" value="NZ_WMIA01000011.1"/>
</dbReference>
<dbReference type="InterPro" id="IPR032568">
    <property type="entry name" value="DUF4926"/>
</dbReference>
<gene>
    <name evidence="1" type="ORF">GGC33_09900</name>
</gene>
<protein>
    <submittedName>
        <fullName evidence="1">DUF4926 domain-containing protein</fullName>
    </submittedName>
</protein>
<evidence type="ECO:0000313" key="1">
    <source>
        <dbReference type="EMBL" id="MTF39241.1"/>
    </source>
</evidence>
<dbReference type="Proteomes" id="UP000437131">
    <property type="component" value="Unassembled WGS sequence"/>
</dbReference>
<proteinExistence type="predicted"/>
<dbReference type="Pfam" id="PF16277">
    <property type="entry name" value="DUF4926"/>
    <property type="match status" value="1"/>
</dbReference>
<organism evidence="1 2">
    <name type="scientific">Cyanobacterium aponinum 0216</name>
    <dbReference type="NCBI Taxonomy" id="2676140"/>
    <lineage>
        <taxon>Bacteria</taxon>
        <taxon>Bacillati</taxon>
        <taxon>Cyanobacteriota</taxon>
        <taxon>Cyanophyceae</taxon>
        <taxon>Oscillatoriophycideae</taxon>
        <taxon>Chroococcales</taxon>
        <taxon>Geminocystaceae</taxon>
        <taxon>Cyanobacterium</taxon>
    </lineage>
</organism>
<reference evidence="1 2" key="1">
    <citation type="submission" date="2019-11" db="EMBL/GenBank/DDBJ databases">
        <title>Isolation of a new High Light Tolerant Cyanobacteria.</title>
        <authorList>
            <person name="Dobson Z."/>
            <person name="Vaughn N."/>
            <person name="Vaughn M."/>
            <person name="Fromme P."/>
            <person name="Mazor Y."/>
        </authorList>
    </citation>
    <scope>NUCLEOTIDE SEQUENCE [LARGE SCALE GENOMIC DNA]</scope>
    <source>
        <strain evidence="1 2">0216</strain>
    </source>
</reference>
<accession>A0A844GW34</accession>